<comment type="caution">
    <text evidence="5">The sequence shown here is derived from an EMBL/GenBank/DDBJ whole genome shotgun (WGS) entry which is preliminary data.</text>
</comment>
<keyword evidence="6" id="KW-1185">Reference proteome</keyword>
<dbReference type="RefSeq" id="WP_325773388.1">
    <property type="nucleotide sequence ID" value="NZ_JAQGFQ010000194.1"/>
</dbReference>
<keyword evidence="3" id="KW-0472">Membrane</keyword>
<dbReference type="InterPro" id="IPR058633">
    <property type="entry name" value="EmrA/FarA_HH"/>
</dbReference>
<dbReference type="Gene3D" id="2.40.30.170">
    <property type="match status" value="1"/>
</dbReference>
<comment type="subcellular location">
    <subcellularLocation>
        <location evidence="1">Cell envelope</location>
    </subcellularLocation>
</comment>
<feature type="coiled-coil region" evidence="2">
    <location>
        <begin position="120"/>
        <end position="178"/>
    </location>
</feature>
<dbReference type="EMBL" id="JAQGFR010000044">
    <property type="protein sequence ID" value="MEB8512811.1"/>
    <property type="molecule type" value="Genomic_DNA"/>
</dbReference>
<dbReference type="PANTHER" id="PTHR30386">
    <property type="entry name" value="MEMBRANE FUSION SUBUNIT OF EMRAB-TOLC MULTIDRUG EFFLUX PUMP"/>
    <property type="match status" value="1"/>
</dbReference>
<evidence type="ECO:0000256" key="2">
    <source>
        <dbReference type="SAM" id="Coils"/>
    </source>
</evidence>
<dbReference type="Gene3D" id="2.40.50.100">
    <property type="match status" value="1"/>
</dbReference>
<keyword evidence="3" id="KW-0812">Transmembrane</keyword>
<dbReference type="SUPFAM" id="SSF111369">
    <property type="entry name" value="HlyD-like secretion proteins"/>
    <property type="match status" value="1"/>
</dbReference>
<evidence type="ECO:0000259" key="4">
    <source>
        <dbReference type="Pfam" id="PF25885"/>
    </source>
</evidence>
<keyword evidence="3" id="KW-1133">Transmembrane helix</keyword>
<reference evidence="5 6" key="1">
    <citation type="submission" date="2022-11" db="EMBL/GenBank/DDBJ databases">
        <title>Comparative genomics analysis of Acidithiobacillus ferriphilus.</title>
        <authorList>
            <person name="Ma L."/>
        </authorList>
    </citation>
    <scope>NUCLEOTIDE SEQUENCE [LARGE SCALE GENOMIC DNA]</scope>
    <source>
        <strain evidence="5 6">DY15</strain>
    </source>
</reference>
<proteinExistence type="predicted"/>
<evidence type="ECO:0000256" key="1">
    <source>
        <dbReference type="ARBA" id="ARBA00004196"/>
    </source>
</evidence>
<keyword evidence="2" id="KW-0175">Coiled coil</keyword>
<feature type="non-terminal residue" evidence="5">
    <location>
        <position position="295"/>
    </location>
</feature>
<organism evidence="5 6">
    <name type="scientific">Acidithiobacillus ferriphilus</name>
    <dbReference type="NCBI Taxonomy" id="1689834"/>
    <lineage>
        <taxon>Bacteria</taxon>
        <taxon>Pseudomonadati</taxon>
        <taxon>Pseudomonadota</taxon>
        <taxon>Acidithiobacillia</taxon>
        <taxon>Acidithiobacillales</taxon>
        <taxon>Acidithiobacillaceae</taxon>
        <taxon>Acidithiobacillus</taxon>
    </lineage>
</organism>
<dbReference type="PANTHER" id="PTHR30386:SF19">
    <property type="entry name" value="MULTIDRUG EXPORT PROTEIN EMRA-RELATED"/>
    <property type="match status" value="1"/>
</dbReference>
<evidence type="ECO:0000256" key="3">
    <source>
        <dbReference type="SAM" id="Phobius"/>
    </source>
</evidence>
<gene>
    <name evidence="5" type="ORF">OW717_01995</name>
</gene>
<evidence type="ECO:0000313" key="6">
    <source>
        <dbReference type="Proteomes" id="UP001308776"/>
    </source>
</evidence>
<feature type="domain" description="Multidrug export protein EmrA/FarA alpha-helical hairpin" evidence="4">
    <location>
        <begin position="96"/>
        <end position="213"/>
    </location>
</feature>
<sequence>MMHEAGIIHHSPPVPERRIWHVVMITVSLLIIALAWAAWWFFHERFYVSTNDAYVTGNIVPVEDQTPGTLKKVLVENTQFVHTGQVMAIMQADQSRLRLMRAEAYLGAEVRHVRKAFATVTQLQQLVASKKATLEKLEDNLARFSASLPSGATSAIRVQDTQKEIQVLQAQVTAEKAALTGAEAIVVGTTLSTNPLVRQAVAQVKMADIQWQRRIIRAPVSGFVAERASYPGIRIHIGQRLFSIVPLDYLWVVANIKETDMHHIRPGQPVELTSYYYGHAVRYRGTVEGLLPGAG</sequence>
<dbReference type="Proteomes" id="UP001308776">
    <property type="component" value="Unassembled WGS sequence"/>
</dbReference>
<dbReference type="InterPro" id="IPR050739">
    <property type="entry name" value="MFP"/>
</dbReference>
<feature type="transmembrane region" description="Helical" evidence="3">
    <location>
        <begin position="20"/>
        <end position="42"/>
    </location>
</feature>
<dbReference type="Pfam" id="PF25885">
    <property type="entry name" value="HH_EMRA"/>
    <property type="match status" value="1"/>
</dbReference>
<accession>A0ABU6FPW5</accession>
<evidence type="ECO:0000313" key="5">
    <source>
        <dbReference type="EMBL" id="MEB8512811.1"/>
    </source>
</evidence>
<name>A0ABU6FPW5_9PROT</name>
<protein>
    <submittedName>
        <fullName evidence="5">Efflux RND transporter periplasmic adaptor subunit</fullName>
    </submittedName>
</protein>